<feature type="compositionally biased region" description="Basic and acidic residues" evidence="1">
    <location>
        <begin position="301"/>
        <end position="311"/>
    </location>
</feature>
<dbReference type="SMART" id="SM00015">
    <property type="entry name" value="IQ"/>
    <property type="match status" value="3"/>
</dbReference>
<dbReference type="PROSITE" id="PS50096">
    <property type="entry name" value="IQ"/>
    <property type="match status" value="3"/>
</dbReference>
<dbReference type="EMBL" id="JBIMZQ010000003">
    <property type="protein sequence ID" value="KAL3672911.1"/>
    <property type="molecule type" value="Genomic_DNA"/>
</dbReference>
<protein>
    <submittedName>
        <fullName evidence="2">Uncharacterized protein</fullName>
    </submittedName>
</protein>
<comment type="caution">
    <text evidence="2">The sequence shown here is derived from an EMBL/GenBank/DDBJ whole genome shotgun (WGS) entry which is preliminary data.</text>
</comment>
<feature type="region of interest" description="Disordered" evidence="1">
    <location>
        <begin position="369"/>
        <end position="388"/>
    </location>
</feature>
<sequence>MAMEDNAATCIQASFRGFRWRKKQHRGIRAVTKLQALQRGRFTRREFAELRDFSREQENLQQATRRRQIRIWHNEQELYFLQHTNAADLEKVRAFQQQHSAKVIQQIWRAVSQSPPAPKLKKEEVVSPNDRIYTFDPFGLASGGVKVRDVPFSHWGCDKECGKASRHSSPLFLNGEVDASSVQKLPASIANEEEFAVRRKTIQERIKRKAAQGKANSELTQLSVTTESGKPKVNRRRELYDQVVAMKRATAQRFLQYQRGIRASRPYKELRTAQLLRSCENRMNHLRAESPEDMTPPKENNQQDHDGSTKWESTRQIQAWNHHRRAVRAVLDKRSWWQTQLAGDDQDIRQVVVVKSPWEDENKIWVWPRSENNQQEHESDSKSSGTWPSVEIQRFLTGEINMKEQQNQPTKPVSDDEASEWWRAHCTQSHLATNGTLLIEKPYSAEFSDNVTAEGDIFPACTSEMVANRDLYNLQQRSKSSARSNSLEQDTQQRIRFLVAQVQRRVHEMEAQVEANTQLALGKEQRQERQRVRITREQKSAMTIQRYTRGIQGRKIAREVRAEFFVMVRGRAIRRGRCEECGDQRAVLECQQCEESLHFCPICWVHVHSTRRRKAHVAIPMTTVVAPVPVHDAERAKTLILEEPVNKTRLVSQEENSGPRLRALPSPRKQSTPRSTEPTAVTLKISNVDMKTLSINSSKQDDVRLSKAVTSTAPEVAEACALARRVRAEVREAPSTTDVVSVQRCEATEATPIQSPRNVSTQESPDVDFSTVESDDALNGADHGLDEQEISVEASAPTAAEEGSEEPSSAEIPSLSPGAISELKSEEHPNDPVAQPSPTEVVDTDKSIVTDTVPDDTLTSTLQATTVTTELNNGQGSDTIETVAAVDNSPLSDESTNNTLQQDN</sequence>
<reference evidence="2 3" key="1">
    <citation type="submission" date="2024-09" db="EMBL/GenBank/DDBJ databases">
        <title>Genome sequencing and assembly of Phytophthora oleae, isolate VK10A, causative agent of rot of olive drupes.</title>
        <authorList>
            <person name="Conti Taguali S."/>
            <person name="Riolo M."/>
            <person name="La Spada F."/>
            <person name="Cacciola S.O."/>
            <person name="Dionisio G."/>
        </authorList>
    </citation>
    <scope>NUCLEOTIDE SEQUENCE [LARGE SCALE GENOMIC DNA]</scope>
    <source>
        <strain evidence="2 3">VK10A</strain>
    </source>
</reference>
<proteinExistence type="predicted"/>
<feature type="region of interest" description="Disordered" evidence="1">
    <location>
        <begin position="731"/>
        <end position="782"/>
    </location>
</feature>
<organism evidence="2 3">
    <name type="scientific">Phytophthora oleae</name>
    <dbReference type="NCBI Taxonomy" id="2107226"/>
    <lineage>
        <taxon>Eukaryota</taxon>
        <taxon>Sar</taxon>
        <taxon>Stramenopiles</taxon>
        <taxon>Oomycota</taxon>
        <taxon>Peronosporomycetes</taxon>
        <taxon>Peronosporales</taxon>
        <taxon>Peronosporaceae</taxon>
        <taxon>Phytophthora</taxon>
    </lineage>
</organism>
<evidence type="ECO:0000256" key="1">
    <source>
        <dbReference type="SAM" id="MobiDB-lite"/>
    </source>
</evidence>
<feature type="region of interest" description="Disordered" evidence="1">
    <location>
        <begin position="211"/>
        <end position="233"/>
    </location>
</feature>
<evidence type="ECO:0000313" key="2">
    <source>
        <dbReference type="EMBL" id="KAL3672911.1"/>
    </source>
</evidence>
<feature type="region of interest" description="Disordered" evidence="1">
    <location>
        <begin position="650"/>
        <end position="680"/>
    </location>
</feature>
<accession>A0ABD3G4P7</accession>
<feature type="compositionally biased region" description="Polar residues" evidence="1">
    <location>
        <begin position="214"/>
        <end position="228"/>
    </location>
</feature>
<feature type="compositionally biased region" description="Low complexity" evidence="1">
    <location>
        <begin position="794"/>
        <end position="817"/>
    </location>
</feature>
<feature type="region of interest" description="Disordered" evidence="1">
    <location>
        <begin position="287"/>
        <end position="311"/>
    </location>
</feature>
<dbReference type="Proteomes" id="UP001632037">
    <property type="component" value="Unassembled WGS sequence"/>
</dbReference>
<dbReference type="AlphaFoldDB" id="A0ABD3G4P7"/>
<dbReference type="Gene3D" id="1.20.5.190">
    <property type="match status" value="1"/>
</dbReference>
<feature type="compositionally biased region" description="Polar residues" evidence="1">
    <location>
        <begin position="751"/>
        <end position="764"/>
    </location>
</feature>
<dbReference type="Pfam" id="PF00612">
    <property type="entry name" value="IQ"/>
    <property type="match status" value="1"/>
</dbReference>
<gene>
    <name evidence="2" type="ORF">V7S43_002213</name>
</gene>
<dbReference type="CDD" id="cd19757">
    <property type="entry name" value="Bbox1"/>
    <property type="match status" value="1"/>
</dbReference>
<feature type="region of interest" description="Disordered" evidence="1">
    <location>
        <begin position="794"/>
        <end position="855"/>
    </location>
</feature>
<evidence type="ECO:0000313" key="3">
    <source>
        <dbReference type="Proteomes" id="UP001632037"/>
    </source>
</evidence>
<keyword evidence="3" id="KW-1185">Reference proteome</keyword>
<dbReference type="InterPro" id="IPR000048">
    <property type="entry name" value="IQ_motif_EF-hand-BS"/>
</dbReference>
<feature type="compositionally biased region" description="Polar residues" evidence="1">
    <location>
        <begin position="668"/>
        <end position="679"/>
    </location>
</feature>
<name>A0ABD3G4P7_9STRA</name>